<dbReference type="EMBL" id="WUMV01000009">
    <property type="protein sequence ID" value="MXN67175.1"/>
    <property type="molecule type" value="Genomic_DNA"/>
</dbReference>
<evidence type="ECO:0000256" key="2">
    <source>
        <dbReference type="SAM" id="SignalP"/>
    </source>
</evidence>
<keyword evidence="1 2" id="KW-0732">Signal</keyword>
<keyword evidence="4" id="KW-1185">Reference proteome</keyword>
<evidence type="ECO:0000313" key="4">
    <source>
        <dbReference type="Proteomes" id="UP000433101"/>
    </source>
</evidence>
<accession>A0A7X3LY00</accession>
<sequence>MKKLTLMLAAAAAGIAISANAYAQDVTLRLHQMLPPQATIPAKALEPWAAKVMEESNGRIKVEHYPSMQLGGKPPSLYDQARDGVVDLIWTVIGYTPGRFPSTEVFELPFMVTNAEATSKAFHEYCEEHCQDEFQGVKVIAWHTHGPGLIHSKQPVQKLEDLNGLKLRGATRVINQMLEELGATPVGMPVPAVPESLSKGVIDGATIPWEVTVPLKISELVDNHTGFAGEHGLYAATFVFAMNQSSYDNLPDDLKKVIDDNSGIETAGLFGKAMDEGDVTGLEIAKKAGDNIYMLDGEERQRWVDTATPLIDAWAAEMDKAGKDGKALVDQARSLIDKYSGGS</sequence>
<evidence type="ECO:0000256" key="1">
    <source>
        <dbReference type="ARBA" id="ARBA00022729"/>
    </source>
</evidence>
<feature type="chain" id="PRO_5031222495" evidence="2">
    <location>
        <begin position="24"/>
        <end position="343"/>
    </location>
</feature>
<comment type="caution">
    <text evidence="3">The sequence shown here is derived from an EMBL/GenBank/DDBJ whole genome shotgun (WGS) entry which is preliminary data.</text>
</comment>
<evidence type="ECO:0000313" key="3">
    <source>
        <dbReference type="EMBL" id="MXN67175.1"/>
    </source>
</evidence>
<dbReference type="Gene3D" id="3.40.190.170">
    <property type="entry name" value="Bacterial extracellular solute-binding protein, family 7"/>
    <property type="match status" value="1"/>
</dbReference>
<dbReference type="InterPro" id="IPR018389">
    <property type="entry name" value="DctP_fam"/>
</dbReference>
<dbReference type="InterPro" id="IPR038404">
    <property type="entry name" value="TRAP_DctP_sf"/>
</dbReference>
<dbReference type="NCBIfam" id="NF037995">
    <property type="entry name" value="TRAP_S1"/>
    <property type="match status" value="1"/>
</dbReference>
<dbReference type="GO" id="GO:0055085">
    <property type="term" value="P:transmembrane transport"/>
    <property type="evidence" value="ECO:0007669"/>
    <property type="project" value="InterPro"/>
</dbReference>
<name>A0A7X3LY00_9HYPH</name>
<organism evidence="3 4">
    <name type="scientific">Stappia sediminis</name>
    <dbReference type="NCBI Taxonomy" id="2692190"/>
    <lineage>
        <taxon>Bacteria</taxon>
        <taxon>Pseudomonadati</taxon>
        <taxon>Pseudomonadota</taxon>
        <taxon>Alphaproteobacteria</taxon>
        <taxon>Hyphomicrobiales</taxon>
        <taxon>Stappiaceae</taxon>
        <taxon>Stappia</taxon>
    </lineage>
</organism>
<feature type="signal peptide" evidence="2">
    <location>
        <begin position="1"/>
        <end position="23"/>
    </location>
</feature>
<dbReference type="AlphaFoldDB" id="A0A7X3LY00"/>
<dbReference type="RefSeq" id="WP_160777407.1">
    <property type="nucleotide sequence ID" value="NZ_WUMV01000009.1"/>
</dbReference>
<proteinExistence type="predicted"/>
<dbReference type="PANTHER" id="PTHR33376:SF15">
    <property type="entry name" value="BLL6794 PROTEIN"/>
    <property type="match status" value="1"/>
</dbReference>
<dbReference type="Pfam" id="PF03480">
    <property type="entry name" value="DctP"/>
    <property type="match status" value="1"/>
</dbReference>
<reference evidence="3 4" key="1">
    <citation type="submission" date="2019-12" db="EMBL/GenBank/DDBJ databases">
        <authorList>
            <person name="Li M."/>
        </authorList>
    </citation>
    <scope>NUCLEOTIDE SEQUENCE [LARGE SCALE GENOMIC DNA]</scope>
    <source>
        <strain evidence="3 4">GBMRC 2046</strain>
    </source>
</reference>
<dbReference type="Proteomes" id="UP000433101">
    <property type="component" value="Unassembled WGS sequence"/>
</dbReference>
<protein>
    <submittedName>
        <fullName evidence="3">C4-dicarboxylate ABC transporter</fullName>
    </submittedName>
</protein>
<dbReference type="CDD" id="cd13665">
    <property type="entry name" value="PBP2_TRAP_Dctp3_4"/>
    <property type="match status" value="1"/>
</dbReference>
<dbReference type="PANTHER" id="PTHR33376">
    <property type="match status" value="1"/>
</dbReference>
<gene>
    <name evidence="3" type="ORF">GR183_19880</name>
</gene>